<protein>
    <recommendedName>
        <fullName evidence="1">AB hydrolase-1 domain-containing protein</fullName>
    </recommendedName>
</protein>
<sequence length="270" mass="30071">MAQPIEQLIQANENVTFAVQVAGQGEPVVYLHGAGGLVWDPFLDELSNHYQVIAPHMPGTAQSSGLENIRDLWDLILCYYDLFDGLGLESATVIGHSLGGMIALELAATDQSRIKQIVAIAPAGLFKEEEPVPDMFAMLPHELANMMVADPSSPVAEMLRYMPSQPEERIEATIHRMQNMQAAAKFLWPIPDKGLKHRIHRIKAPTLLIWGQQDRFMPVSYADDFRNRIAHSELAIIDQAAHLVNLEQTEQVLSAIQHFLHVSEKVEARG</sequence>
<dbReference type="Pfam" id="PF00561">
    <property type="entry name" value="Abhydrolase_1"/>
    <property type="match status" value="2"/>
</dbReference>
<dbReference type="InterPro" id="IPR000073">
    <property type="entry name" value="AB_hydrolase_1"/>
</dbReference>
<dbReference type="RefSeq" id="WP_055742897.1">
    <property type="nucleotide sequence ID" value="NZ_LJJB01000007.1"/>
</dbReference>
<dbReference type="PRINTS" id="PR00111">
    <property type="entry name" value="ABHYDROLASE"/>
</dbReference>
<evidence type="ECO:0000259" key="1">
    <source>
        <dbReference type="Pfam" id="PF00561"/>
    </source>
</evidence>
<dbReference type="Gene3D" id="3.40.50.1820">
    <property type="entry name" value="alpha/beta hydrolase"/>
    <property type="match status" value="1"/>
</dbReference>
<name>A0ABR5NAN6_BRECH</name>
<proteinExistence type="predicted"/>
<dbReference type="Proteomes" id="UP000051063">
    <property type="component" value="Unassembled WGS sequence"/>
</dbReference>
<accession>A0ABR5NAN6</accession>
<feature type="domain" description="AB hydrolase-1" evidence="1">
    <location>
        <begin position="27"/>
        <end position="163"/>
    </location>
</feature>
<dbReference type="SUPFAM" id="SSF53474">
    <property type="entry name" value="alpha/beta-Hydrolases"/>
    <property type="match status" value="1"/>
</dbReference>
<evidence type="ECO:0000313" key="3">
    <source>
        <dbReference type="Proteomes" id="UP000051063"/>
    </source>
</evidence>
<evidence type="ECO:0000313" key="2">
    <source>
        <dbReference type="EMBL" id="KQL48608.1"/>
    </source>
</evidence>
<comment type="caution">
    <text evidence="2">The sequence shown here is derived from an EMBL/GenBank/DDBJ whole genome shotgun (WGS) entry which is preliminary data.</text>
</comment>
<dbReference type="PANTHER" id="PTHR43798">
    <property type="entry name" value="MONOACYLGLYCEROL LIPASE"/>
    <property type="match status" value="1"/>
</dbReference>
<organism evidence="2 3">
    <name type="scientific">Brevibacillus choshinensis</name>
    <dbReference type="NCBI Taxonomy" id="54911"/>
    <lineage>
        <taxon>Bacteria</taxon>
        <taxon>Bacillati</taxon>
        <taxon>Bacillota</taxon>
        <taxon>Bacilli</taxon>
        <taxon>Bacillales</taxon>
        <taxon>Paenibacillaceae</taxon>
        <taxon>Brevibacillus</taxon>
    </lineage>
</organism>
<keyword evidence="3" id="KW-1185">Reference proteome</keyword>
<feature type="domain" description="AB hydrolase-1" evidence="1">
    <location>
        <begin position="182"/>
        <end position="247"/>
    </location>
</feature>
<reference evidence="2 3" key="1">
    <citation type="submission" date="2015-09" db="EMBL/GenBank/DDBJ databases">
        <title>Genome sequencing project for genomic taxonomy and phylogenomics of Bacillus-like bacteria.</title>
        <authorList>
            <person name="Liu B."/>
            <person name="Wang J."/>
            <person name="Zhu Y."/>
            <person name="Liu G."/>
            <person name="Chen Q."/>
            <person name="Chen Z."/>
            <person name="Lan J."/>
            <person name="Che J."/>
            <person name="Ge C."/>
            <person name="Shi H."/>
            <person name="Pan Z."/>
            <person name="Liu X."/>
        </authorList>
    </citation>
    <scope>NUCLEOTIDE SEQUENCE [LARGE SCALE GENOMIC DNA]</scope>
    <source>
        <strain evidence="2 3">DSM 8552</strain>
    </source>
</reference>
<gene>
    <name evidence="2" type="ORF">AN963_02040</name>
</gene>
<dbReference type="EMBL" id="LJJB01000007">
    <property type="protein sequence ID" value="KQL48608.1"/>
    <property type="molecule type" value="Genomic_DNA"/>
</dbReference>
<dbReference type="PANTHER" id="PTHR43798:SF33">
    <property type="entry name" value="HYDROLASE, PUTATIVE (AFU_ORTHOLOGUE AFUA_2G14860)-RELATED"/>
    <property type="match status" value="1"/>
</dbReference>
<dbReference type="InterPro" id="IPR029058">
    <property type="entry name" value="AB_hydrolase_fold"/>
</dbReference>
<dbReference type="InterPro" id="IPR050266">
    <property type="entry name" value="AB_hydrolase_sf"/>
</dbReference>